<comment type="subcellular location">
    <subcellularLocation>
        <location evidence="2">Cell membrane</location>
        <topology evidence="2">Single-pass type II membrane protein</topology>
    </subcellularLocation>
    <subcellularLocation>
        <location evidence="6">Membrane</location>
        <topology evidence="6">Single-pass type II membrane protein</topology>
    </subcellularLocation>
</comment>
<dbReference type="Proteomes" id="UP001629536">
    <property type="component" value="Unassembled WGS sequence"/>
</dbReference>
<dbReference type="EMBL" id="JBFNFH010000011">
    <property type="protein sequence ID" value="MFM1525066.1"/>
    <property type="molecule type" value="Genomic_DNA"/>
</dbReference>
<comment type="catalytic activity">
    <reaction evidence="1 6">
        <text>Cleavage of hydrophobic, N-terminal signal or leader sequences from secreted and periplasmic proteins.</text>
        <dbReference type="EC" id="3.4.21.89"/>
    </reaction>
</comment>
<reference evidence="8 9" key="1">
    <citation type="journal article" date="2024" name="Front. Microbiol.">
        <title>Pangenomic and biochemical analyses of Helcococcus ovis reveal widespread tetracycline resistance and a novel bacterial species, Helcococcus bovis.</title>
        <authorList>
            <person name="Cunha F."/>
            <person name="Zhai Y."/>
            <person name="Casaro S."/>
            <person name="Jones K.L."/>
            <person name="Hernandez M."/>
            <person name="Bisinotto R.S."/>
            <person name="Kariyawasam S."/>
            <person name="Brown M.B."/>
            <person name="Phillips A."/>
            <person name="Jeong K.C."/>
            <person name="Galvao K.N."/>
        </authorList>
    </citation>
    <scope>NUCLEOTIDE SEQUENCE [LARGE SCALE GENOMIC DNA]</scope>
    <source>
        <strain evidence="8 9">KG197</strain>
    </source>
</reference>
<dbReference type="PANTHER" id="PTHR43390">
    <property type="entry name" value="SIGNAL PEPTIDASE I"/>
    <property type="match status" value="1"/>
</dbReference>
<comment type="similarity">
    <text evidence="3 6">Belongs to the peptidase S26 family.</text>
</comment>
<keyword evidence="5 6" id="KW-0378">Hydrolase</keyword>
<evidence type="ECO:0000256" key="3">
    <source>
        <dbReference type="ARBA" id="ARBA00009370"/>
    </source>
</evidence>
<dbReference type="EC" id="3.4.21.89" evidence="4 6"/>
<dbReference type="InterPro" id="IPR019533">
    <property type="entry name" value="Peptidase_S26"/>
</dbReference>
<keyword evidence="6" id="KW-1133">Transmembrane helix</keyword>
<dbReference type="PROSITE" id="PS00760">
    <property type="entry name" value="SPASE_I_2"/>
    <property type="match status" value="1"/>
</dbReference>
<keyword evidence="9" id="KW-1185">Reference proteome</keyword>
<evidence type="ECO:0000256" key="5">
    <source>
        <dbReference type="ARBA" id="ARBA00022801"/>
    </source>
</evidence>
<comment type="caution">
    <text evidence="8">The sequence shown here is derived from an EMBL/GenBank/DDBJ whole genome shotgun (WGS) entry which is preliminary data.</text>
</comment>
<protein>
    <recommendedName>
        <fullName evidence="4 6">Signal peptidase I</fullName>
        <ecNumber evidence="4 6">3.4.21.89</ecNumber>
    </recommendedName>
</protein>
<evidence type="ECO:0000256" key="6">
    <source>
        <dbReference type="RuleBase" id="RU362042"/>
    </source>
</evidence>
<feature type="domain" description="Peptidase S26" evidence="7">
    <location>
        <begin position="29"/>
        <end position="176"/>
    </location>
</feature>
<evidence type="ECO:0000313" key="8">
    <source>
        <dbReference type="EMBL" id="MFM1525066.1"/>
    </source>
</evidence>
<evidence type="ECO:0000313" key="9">
    <source>
        <dbReference type="Proteomes" id="UP001629536"/>
    </source>
</evidence>
<accession>A0ABW9F6M5</accession>
<organism evidence="8 9">
    <name type="scientific">Helcococcus bovis</name>
    <dbReference type="NCBI Taxonomy" id="3153252"/>
    <lineage>
        <taxon>Bacteria</taxon>
        <taxon>Bacillati</taxon>
        <taxon>Bacillota</taxon>
        <taxon>Tissierellia</taxon>
        <taxon>Tissierellales</taxon>
        <taxon>Peptoniphilaceae</taxon>
        <taxon>Helcococcus</taxon>
    </lineage>
</organism>
<dbReference type="Pfam" id="PF10502">
    <property type="entry name" value="Peptidase_S26"/>
    <property type="match status" value="1"/>
</dbReference>
<dbReference type="PANTHER" id="PTHR43390:SF1">
    <property type="entry name" value="CHLOROPLAST PROCESSING PEPTIDASE"/>
    <property type="match status" value="1"/>
</dbReference>
<dbReference type="GO" id="GO:0009003">
    <property type="term" value="F:signal peptidase activity"/>
    <property type="evidence" value="ECO:0007669"/>
    <property type="project" value="UniProtKB-EC"/>
</dbReference>
<dbReference type="PRINTS" id="PR00727">
    <property type="entry name" value="LEADERPTASE"/>
</dbReference>
<dbReference type="CDD" id="cd06530">
    <property type="entry name" value="S26_SPase_I"/>
    <property type="match status" value="1"/>
</dbReference>
<keyword evidence="6" id="KW-0645">Protease</keyword>
<feature type="transmembrane region" description="Helical" evidence="6">
    <location>
        <begin position="20"/>
        <end position="41"/>
    </location>
</feature>
<dbReference type="RefSeq" id="WP_408126664.1">
    <property type="nucleotide sequence ID" value="NZ_JBFNFH010000011.1"/>
</dbReference>
<dbReference type="InterPro" id="IPR000223">
    <property type="entry name" value="Pept_S26A_signal_pept_1"/>
</dbReference>
<dbReference type="NCBIfam" id="TIGR02227">
    <property type="entry name" value="sigpep_I_bact"/>
    <property type="match status" value="1"/>
</dbReference>
<evidence type="ECO:0000256" key="4">
    <source>
        <dbReference type="ARBA" id="ARBA00013208"/>
    </source>
</evidence>
<sequence>MEDILLLKEVKRKKKNRKKIINILKILGIIIAISIFVVFLVDKFLFSLVSIEGDSMQRTLYQGDKVLIKKIGIGINDLNHDDIISFKGNDDKFYIKRIIGIPGDVIEVVNGKVFINGVQKIEGYIKGVETLVYNQNKWFVTDNEVFVLGDNRLKDMSKDSRIMGNINVKHINGKVIHNFSSER</sequence>
<dbReference type="InterPro" id="IPR036286">
    <property type="entry name" value="LexA/Signal_pep-like_sf"/>
</dbReference>
<dbReference type="Gene3D" id="2.10.109.10">
    <property type="entry name" value="Umud Fragment, subunit A"/>
    <property type="match status" value="1"/>
</dbReference>
<keyword evidence="6" id="KW-0472">Membrane</keyword>
<evidence type="ECO:0000256" key="1">
    <source>
        <dbReference type="ARBA" id="ARBA00000677"/>
    </source>
</evidence>
<proteinExistence type="inferred from homology"/>
<keyword evidence="6" id="KW-0812">Transmembrane</keyword>
<evidence type="ECO:0000256" key="2">
    <source>
        <dbReference type="ARBA" id="ARBA00004401"/>
    </source>
</evidence>
<evidence type="ECO:0000259" key="7">
    <source>
        <dbReference type="Pfam" id="PF10502"/>
    </source>
</evidence>
<dbReference type="InterPro" id="IPR019757">
    <property type="entry name" value="Pept_S26A_signal_pept_1_Lys-AS"/>
</dbReference>
<dbReference type="SUPFAM" id="SSF51306">
    <property type="entry name" value="LexA/Signal peptidase"/>
    <property type="match status" value="1"/>
</dbReference>
<name>A0ABW9F6M5_9FIRM</name>
<gene>
    <name evidence="8" type="primary">lepB</name>
    <name evidence="8" type="ORF">ABGF40_05200</name>
</gene>